<dbReference type="RefSeq" id="WP_315623621.1">
    <property type="nucleotide sequence ID" value="NZ_JAUHMF010000001.1"/>
</dbReference>
<proteinExistence type="predicted"/>
<evidence type="ECO:0000313" key="2">
    <source>
        <dbReference type="EMBL" id="MDT8896970.1"/>
    </source>
</evidence>
<dbReference type="Proteomes" id="UP001254165">
    <property type="component" value="Unassembled WGS sequence"/>
</dbReference>
<keyword evidence="3" id="KW-1185">Reference proteome</keyword>
<dbReference type="EMBL" id="JAUHMF010000001">
    <property type="protein sequence ID" value="MDT8896970.1"/>
    <property type="molecule type" value="Genomic_DNA"/>
</dbReference>
<dbReference type="CDD" id="cd06433">
    <property type="entry name" value="GT_2_WfgS_like"/>
    <property type="match status" value="1"/>
</dbReference>
<dbReference type="InterPro" id="IPR029044">
    <property type="entry name" value="Nucleotide-diphossugar_trans"/>
</dbReference>
<dbReference type="Pfam" id="PF00535">
    <property type="entry name" value="Glycos_transf_2"/>
    <property type="match status" value="1"/>
</dbReference>
<keyword evidence="2" id="KW-0328">Glycosyltransferase</keyword>
<name>A0ABU3NJD3_9CHLR</name>
<evidence type="ECO:0000313" key="3">
    <source>
        <dbReference type="Proteomes" id="UP001254165"/>
    </source>
</evidence>
<dbReference type="GO" id="GO:0016757">
    <property type="term" value="F:glycosyltransferase activity"/>
    <property type="evidence" value="ECO:0007669"/>
    <property type="project" value="UniProtKB-KW"/>
</dbReference>
<dbReference type="Gene3D" id="3.90.550.10">
    <property type="entry name" value="Spore Coat Polysaccharide Biosynthesis Protein SpsA, Chain A"/>
    <property type="match status" value="1"/>
</dbReference>
<sequence>MPNGRRWPRISVTIPSYNQGRYLEATLRSLLLQGYPNLEIHVMDGGSTDETGAILQEYAPWLTSWVSEPDRGQSHAINKGWERSTGELITYLNSDDYYLPGALHWIAMAWDFDPSVAVITGGVLMVDQDGNVLQTRKPFLKAQSPLDLSLLDIRAWYLPQQSTFFVGNFLSKAGCWVREDLRYTMDRELMYRVCRLGRVVLLDYPLAADRFHAASKRGSQVLEMYREDEKALSYCEWGDWRARQQRRRVARARRGQGHWLMSLRSRSIGMALWHQFWAMYFRPAYFWNTMVGKIFLNWWHLIRQRSNLVR</sequence>
<evidence type="ECO:0000259" key="1">
    <source>
        <dbReference type="Pfam" id="PF00535"/>
    </source>
</evidence>
<dbReference type="PANTHER" id="PTHR22916">
    <property type="entry name" value="GLYCOSYLTRANSFERASE"/>
    <property type="match status" value="1"/>
</dbReference>
<keyword evidence="2" id="KW-0808">Transferase</keyword>
<comment type="caution">
    <text evidence="2">The sequence shown here is derived from an EMBL/GenBank/DDBJ whole genome shotgun (WGS) entry which is preliminary data.</text>
</comment>
<dbReference type="PANTHER" id="PTHR22916:SF65">
    <property type="entry name" value="SLR1065 PROTEIN"/>
    <property type="match status" value="1"/>
</dbReference>
<dbReference type="SUPFAM" id="SSF53448">
    <property type="entry name" value="Nucleotide-diphospho-sugar transferases"/>
    <property type="match status" value="1"/>
</dbReference>
<feature type="domain" description="Glycosyltransferase 2-like" evidence="1">
    <location>
        <begin position="11"/>
        <end position="120"/>
    </location>
</feature>
<dbReference type="InterPro" id="IPR001173">
    <property type="entry name" value="Glyco_trans_2-like"/>
</dbReference>
<organism evidence="2 3">
    <name type="scientific">Thermanaerothrix solaris</name>
    <dbReference type="NCBI Taxonomy" id="3058434"/>
    <lineage>
        <taxon>Bacteria</taxon>
        <taxon>Bacillati</taxon>
        <taxon>Chloroflexota</taxon>
        <taxon>Anaerolineae</taxon>
        <taxon>Anaerolineales</taxon>
        <taxon>Anaerolineaceae</taxon>
        <taxon>Thermanaerothrix</taxon>
    </lineage>
</organism>
<dbReference type="EC" id="2.4.-.-" evidence="2"/>
<accession>A0ABU3NJD3</accession>
<reference evidence="2 3" key="1">
    <citation type="submission" date="2023-07" db="EMBL/GenBank/DDBJ databases">
        <title>Novel species of Thermanaerothrix with wide hydrolytic capabilities.</title>
        <authorList>
            <person name="Zayulina K.S."/>
            <person name="Podosokorskaya O.A."/>
            <person name="Elcheninov A.G."/>
        </authorList>
    </citation>
    <scope>NUCLEOTIDE SEQUENCE [LARGE SCALE GENOMIC DNA]</scope>
    <source>
        <strain evidence="2 3">4228-RoL</strain>
    </source>
</reference>
<protein>
    <submittedName>
        <fullName evidence="2">Glycosyltransferase family 2 protein</fullName>
        <ecNumber evidence="2">2.4.-.-</ecNumber>
    </submittedName>
</protein>
<gene>
    <name evidence="2" type="ORF">QYE77_01740</name>
</gene>